<feature type="transmembrane region" description="Helical" evidence="8">
    <location>
        <begin position="813"/>
        <end position="831"/>
    </location>
</feature>
<evidence type="ECO:0000256" key="2">
    <source>
        <dbReference type="ARBA" id="ARBA00022448"/>
    </source>
</evidence>
<accession>A0A1Q9DTB5</accession>
<dbReference type="Proteomes" id="UP000186817">
    <property type="component" value="Unassembled WGS sequence"/>
</dbReference>
<comment type="similarity">
    <text evidence="6">Belongs to the major facilitator superfamily. Spinster (TC 2.A.1.49) family.</text>
</comment>
<dbReference type="InterPro" id="IPR036259">
    <property type="entry name" value="MFS_trans_sf"/>
</dbReference>
<feature type="transmembrane region" description="Helical" evidence="8">
    <location>
        <begin position="837"/>
        <end position="860"/>
    </location>
</feature>
<dbReference type="SUPFAM" id="SSF103473">
    <property type="entry name" value="MFS general substrate transporter"/>
    <property type="match status" value="1"/>
</dbReference>
<reference evidence="10 11" key="1">
    <citation type="submission" date="2016-02" db="EMBL/GenBank/DDBJ databases">
        <title>Genome analysis of coral dinoflagellate symbionts highlights evolutionary adaptations to a symbiotic lifestyle.</title>
        <authorList>
            <person name="Aranda M."/>
            <person name="Li Y."/>
            <person name="Liew Y.J."/>
            <person name="Baumgarten S."/>
            <person name="Simakov O."/>
            <person name="Wilson M."/>
            <person name="Piel J."/>
            <person name="Ashoor H."/>
            <person name="Bougouffa S."/>
            <person name="Bajic V.B."/>
            <person name="Ryu T."/>
            <person name="Ravasi T."/>
            <person name="Bayer T."/>
            <person name="Micklem G."/>
            <person name="Kim H."/>
            <person name="Bhak J."/>
            <person name="Lajeunesse T.C."/>
            <person name="Voolstra C.R."/>
        </authorList>
    </citation>
    <scope>NUCLEOTIDE SEQUENCE [LARGE SCALE GENOMIC DNA]</scope>
    <source>
        <strain evidence="10 11">CCMP2467</strain>
    </source>
</reference>
<feature type="region of interest" description="Disordered" evidence="7">
    <location>
        <begin position="431"/>
        <end position="467"/>
    </location>
</feature>
<dbReference type="PROSITE" id="PS50850">
    <property type="entry name" value="MFS"/>
    <property type="match status" value="1"/>
</dbReference>
<dbReference type="GO" id="GO:0016020">
    <property type="term" value="C:membrane"/>
    <property type="evidence" value="ECO:0007669"/>
    <property type="project" value="UniProtKB-SubCell"/>
</dbReference>
<comment type="caution">
    <text evidence="10">The sequence shown here is derived from an EMBL/GenBank/DDBJ whole genome shotgun (WGS) entry which is preliminary data.</text>
</comment>
<dbReference type="Pfam" id="PF07690">
    <property type="entry name" value="MFS_1"/>
    <property type="match status" value="1"/>
</dbReference>
<dbReference type="PANTHER" id="PTHR23505:SF79">
    <property type="entry name" value="PROTEIN SPINSTER"/>
    <property type="match status" value="1"/>
</dbReference>
<evidence type="ECO:0000259" key="9">
    <source>
        <dbReference type="PROSITE" id="PS50850"/>
    </source>
</evidence>
<dbReference type="InterPro" id="IPR020846">
    <property type="entry name" value="MFS_dom"/>
</dbReference>
<feature type="transmembrane region" description="Helical" evidence="8">
    <location>
        <begin position="956"/>
        <end position="980"/>
    </location>
</feature>
<feature type="region of interest" description="Disordered" evidence="7">
    <location>
        <begin position="531"/>
        <end position="552"/>
    </location>
</feature>
<dbReference type="PANTHER" id="PTHR23505">
    <property type="entry name" value="SPINSTER"/>
    <property type="match status" value="1"/>
</dbReference>
<evidence type="ECO:0000256" key="3">
    <source>
        <dbReference type="ARBA" id="ARBA00022692"/>
    </source>
</evidence>
<name>A0A1Q9DTB5_SYMMI</name>
<evidence type="ECO:0000313" key="10">
    <source>
        <dbReference type="EMBL" id="OLP98426.1"/>
    </source>
</evidence>
<feature type="transmembrane region" description="Helical" evidence="8">
    <location>
        <begin position="992"/>
        <end position="1015"/>
    </location>
</feature>
<dbReference type="OrthoDB" id="3639251at2759"/>
<feature type="transmembrane region" description="Helical" evidence="8">
    <location>
        <begin position="901"/>
        <end position="923"/>
    </location>
</feature>
<comment type="subcellular location">
    <subcellularLocation>
        <location evidence="1">Membrane</location>
        <topology evidence="1">Multi-pass membrane protein</topology>
    </subcellularLocation>
</comment>
<evidence type="ECO:0000313" key="11">
    <source>
        <dbReference type="Proteomes" id="UP000186817"/>
    </source>
</evidence>
<keyword evidence="2" id="KW-0813">Transport</keyword>
<dbReference type="AlphaFoldDB" id="A0A1Q9DTB5"/>
<keyword evidence="3 8" id="KW-0812">Transmembrane</keyword>
<evidence type="ECO:0000256" key="1">
    <source>
        <dbReference type="ARBA" id="ARBA00004141"/>
    </source>
</evidence>
<dbReference type="GO" id="GO:0022857">
    <property type="term" value="F:transmembrane transporter activity"/>
    <property type="evidence" value="ECO:0007669"/>
    <property type="project" value="InterPro"/>
</dbReference>
<organism evidence="10 11">
    <name type="scientific">Symbiodinium microadriaticum</name>
    <name type="common">Dinoflagellate</name>
    <name type="synonym">Zooxanthella microadriatica</name>
    <dbReference type="NCBI Taxonomy" id="2951"/>
    <lineage>
        <taxon>Eukaryota</taxon>
        <taxon>Sar</taxon>
        <taxon>Alveolata</taxon>
        <taxon>Dinophyceae</taxon>
        <taxon>Suessiales</taxon>
        <taxon>Symbiodiniaceae</taxon>
        <taxon>Symbiodinium</taxon>
    </lineage>
</organism>
<feature type="transmembrane region" description="Helical" evidence="8">
    <location>
        <begin position="1120"/>
        <end position="1139"/>
    </location>
</feature>
<feature type="region of interest" description="Disordered" evidence="7">
    <location>
        <begin position="733"/>
        <end position="755"/>
    </location>
</feature>
<keyword evidence="5 8" id="KW-0472">Membrane</keyword>
<feature type="domain" description="Major facilitator superfamily (MFS) profile" evidence="9">
    <location>
        <begin position="720"/>
        <end position="1143"/>
    </location>
</feature>
<sequence length="1158" mass="125472">MAPPAFDDDLFDFHRDGASIDETGSADSAGLDDIGTAAGAVDEEAGANEGSLGSSERRRRKKGSRSGSAAKDHKWRSGAAPAAPEFDGDVERNPLEEIDAIAYMGNYLGWVPSVQAAGQAAKEMCRDQPGNSHQLEGHLHSQSSSAVEQYMSASSVWGSEGSECKGRAMWVCDLCGDRTLVSEWKEAYNHLISTGGFAPGILGKGVVELVAVGSLLFLSSFLAAGVVYDGLWYTRTEFHSHILSGVSFGICSIARQLSHFDHAHSLFAPWLTLVCGELLRIGARNFDRSVQVAVVLRKQVLRRGGLHVLVRGEDLAVCLVQLEHLSLDMLPAKCQTTGGTNVGLAHHVHEGGAAELAGVAMSNSWPSSGLRTSPGRSPTPGPTCSTAVPELLDFVDELNWTPQIPKLVMLLLCVKHSIMSGIPEATSLADAHSEGVSDAPTIPSKAAEKAEAADPAEQRAEAEAEAAPSQLPVAMYMNLAELSVRQRDGLARQLEKWQNPRVEAVLNDERWMDEVAKLRRRFDEVAEELSTTLQRAREQPQQDSSAAPRISAARARSNTCTFSPLTKLGSKSLAPCGSTVSSRSCVDPKRCSRLRRRPPFGTEPTSSPEQSEFKVLFILLLVCISNLATRYQPSFLITIPVLECQEVCKGIEITNPVCLWKTPDTPATELTREEQCRQCRSQPAMPPLIWQGAMPRQPPTPDLPPVDKEAMVLQIEQKKLSVRKALPATALQTDGDHRPWRRRSAQAQEESQAGDVPDMRHIDTISGFYNMADGACLWYWQYGLLIGYGFALVYAAGSLPAGLLCDRYRRSGILALSLFVWSICTSMQALAKKIWLLLVWRALIGLSQGFGYAASNSLLLDYFASNEKQRDVAWALLTMVGPQLGVGCASFSIVFAEGLGWRWIVLLTGGLGILLSGVVLATVKEPPRTEWSAPCTMAVVTEELWAAFEKSRVPQLLILAVSAKMLASFSLTSFLPIWFARGNLHGYTNDAYAFWNALAVSLAGLLSVSLGSVLGQTWSRVDVCAPCYVGMLGALLSLPLLALMLLTQWFRTSLLCYFAMLVLGEAWFGPTMGLLQKAVRKSVAGQATSMMLGIATLAGNLGPAIIGILDPGGVNIGIHLLWICSAAQVLAFLSFYWTYREITVDPVSVTLGLSQDKP</sequence>
<feature type="region of interest" description="Disordered" evidence="7">
    <location>
        <begin position="1"/>
        <end position="91"/>
    </location>
</feature>
<evidence type="ECO:0000256" key="8">
    <source>
        <dbReference type="SAM" id="Phobius"/>
    </source>
</evidence>
<dbReference type="InterPro" id="IPR044770">
    <property type="entry name" value="MFS_spinster-like"/>
</dbReference>
<evidence type="ECO:0000256" key="7">
    <source>
        <dbReference type="SAM" id="MobiDB-lite"/>
    </source>
</evidence>
<evidence type="ECO:0000256" key="4">
    <source>
        <dbReference type="ARBA" id="ARBA00022989"/>
    </source>
</evidence>
<dbReference type="EMBL" id="LSRX01000396">
    <property type="protein sequence ID" value="OLP98426.1"/>
    <property type="molecule type" value="Genomic_DNA"/>
</dbReference>
<feature type="transmembrane region" description="Helical" evidence="8">
    <location>
        <begin position="1087"/>
        <end position="1108"/>
    </location>
</feature>
<evidence type="ECO:0000256" key="5">
    <source>
        <dbReference type="ARBA" id="ARBA00023136"/>
    </source>
</evidence>
<gene>
    <name evidence="10" type="primary">spin</name>
    <name evidence="10" type="ORF">AK812_SmicGene19079</name>
</gene>
<evidence type="ECO:0000256" key="6">
    <source>
        <dbReference type="ARBA" id="ARBA00024338"/>
    </source>
</evidence>
<keyword evidence="11" id="KW-1185">Reference proteome</keyword>
<protein>
    <submittedName>
        <fullName evidence="10">Protein spinster</fullName>
    </submittedName>
</protein>
<feature type="transmembrane region" description="Helical" evidence="8">
    <location>
        <begin position="1027"/>
        <end position="1046"/>
    </location>
</feature>
<dbReference type="Gene3D" id="1.20.1250.20">
    <property type="entry name" value="MFS general substrate transporter like domains"/>
    <property type="match status" value="1"/>
</dbReference>
<feature type="compositionally biased region" description="Acidic residues" evidence="7">
    <location>
        <begin position="1"/>
        <end position="10"/>
    </location>
</feature>
<feature type="transmembrane region" description="Helical" evidence="8">
    <location>
        <begin position="872"/>
        <end position="895"/>
    </location>
</feature>
<feature type="compositionally biased region" description="Basic and acidic residues" evidence="7">
    <location>
        <begin position="446"/>
        <end position="462"/>
    </location>
</feature>
<dbReference type="InterPro" id="IPR011701">
    <property type="entry name" value="MFS"/>
</dbReference>
<proteinExistence type="inferred from homology"/>
<feature type="transmembrane region" description="Helical" evidence="8">
    <location>
        <begin position="778"/>
        <end position="801"/>
    </location>
</feature>
<keyword evidence="4 8" id="KW-1133">Transmembrane helix</keyword>